<evidence type="ECO:0000256" key="4">
    <source>
        <dbReference type="ARBA" id="ARBA00022741"/>
    </source>
</evidence>
<evidence type="ECO:0000256" key="7">
    <source>
        <dbReference type="SAM" id="Coils"/>
    </source>
</evidence>
<dbReference type="PANTHER" id="PTHR36766">
    <property type="entry name" value="PLANT BROAD-SPECTRUM MILDEW RESISTANCE PROTEIN RPW8"/>
    <property type="match status" value="1"/>
</dbReference>
<dbReference type="Gene3D" id="3.80.10.10">
    <property type="entry name" value="Ribonuclease Inhibitor"/>
    <property type="match status" value="3"/>
</dbReference>
<evidence type="ECO:0000313" key="12">
    <source>
        <dbReference type="EMBL" id="CAD6268570.1"/>
    </source>
</evidence>
<dbReference type="GO" id="GO:0043531">
    <property type="term" value="F:ADP binding"/>
    <property type="evidence" value="ECO:0007669"/>
    <property type="project" value="InterPro"/>
</dbReference>
<feature type="domain" description="Disease resistance N-terminal" evidence="9">
    <location>
        <begin position="29"/>
        <end position="96"/>
    </location>
</feature>
<dbReference type="Gene3D" id="1.10.10.10">
    <property type="entry name" value="Winged helix-like DNA-binding domain superfamily/Winged helix DNA-binding domain"/>
    <property type="match status" value="1"/>
</dbReference>
<dbReference type="Proteomes" id="UP000604825">
    <property type="component" value="Unassembled WGS sequence"/>
</dbReference>
<dbReference type="Pfam" id="PF18052">
    <property type="entry name" value="Rx_N"/>
    <property type="match status" value="1"/>
</dbReference>
<dbReference type="InterPro" id="IPR056789">
    <property type="entry name" value="LRR_R13L1-DRL21"/>
</dbReference>
<keyword evidence="6" id="KW-0067">ATP-binding</keyword>
<dbReference type="Pfam" id="PF00931">
    <property type="entry name" value="NB-ARC"/>
    <property type="match status" value="1"/>
</dbReference>
<dbReference type="GO" id="GO:0042742">
    <property type="term" value="P:defense response to bacterium"/>
    <property type="evidence" value="ECO:0007669"/>
    <property type="project" value="UniProtKB-ARBA"/>
</dbReference>
<comment type="similarity">
    <text evidence="1">Belongs to the disease resistance NB-LRR family.</text>
</comment>
<accession>A0A811RF43</accession>
<reference evidence="12" key="1">
    <citation type="submission" date="2020-10" db="EMBL/GenBank/DDBJ databases">
        <authorList>
            <person name="Han B."/>
            <person name="Lu T."/>
            <person name="Zhao Q."/>
            <person name="Huang X."/>
            <person name="Zhao Y."/>
        </authorList>
    </citation>
    <scope>NUCLEOTIDE SEQUENCE</scope>
</reference>
<dbReference type="InterPro" id="IPR032675">
    <property type="entry name" value="LRR_dom_sf"/>
</dbReference>
<proteinExistence type="inferred from homology"/>
<sequence length="1252" mass="142266">MADLALCGLRWTASPIINKLLADATDYLSVDLVRELQKLEATVLPQFDLVIQAAGKSSHRGKLEAWIRRLKEAFYDAEDLLHEHEYNLLKREANSGKDPMVGEDEASSIASTIKKPVRAAKSRARNLLQENRKLINKMKELKDILLEAKELRDLLGLPHGNTVDWTPAVHGTVVPTTTSLPTSKVFGRDRDRDRIVDFLLSKTTTEEASSSRYSSLAIVGTGGMGKSTLAQYVYNDRRIEKCFDIRMWICISRKLDCKLRDILQQSQKFLLVLDDVWFEKSHNETEWEQLLAPLVSKQSGSRVLVTSRGEMLPAAVCCEQVVRLENMDDAEFLDLFKHHAFSGVEIQDQLLRTKLEHIAEEIAKRLGKCPLAAKVLGSRLSRKKDITEWKAALKLNDLSEPFTSLLWSYEKLDPRLQRCFLYCSLFPKGHRYRHDELVHLWVAEGFVDSCNMSRRTMEDVGRDYLNEMVSGSFFQSVSEWYYGDYYVMHDILHDLAESLSREDCFRLEDDNMTEIPCTIRHLSVSVESMQRHKQIIDKLQHLHTVICIDPLMDNATVLFDQILQNLKKVRVLHLSFYNSSMLPESVGELKHLRYLDLTRTSVSELPRSLCALYHLQLLQLNYNVERLPDKVCNLSKLRHLRGYKDQIPNIGKLTSLQQIYDFCVQKKQGYELRQLKDLNELGGSLTVKNLENVIGKDEALESKLYQKYRLKKLTLEWSSEDGMDAMDILHLDILEGLRPPPQLSELTINGYKSGTYPRWLLERSYFENLERFELDNCSLLEGLPPDTELLQHCSCLYLRDVPNLKTLSCLAASLTNLSIHGCPLLTFVTKNQLEQHDLRENIMKADDLASKLASMWEVNSGSDIREVLSEDYSSLKQLTTQMGDDISQHLQIIESGLEEGDIISVKENTIKAWLFCHEQRIRGIYGRTMELPLVLPSGIRELCLSSCSITDDGLAICLGGLTSLRTLQLGYNMVLTALPSQEVYEHLTKLERIEITACWCLRSLGGLHAAPSLSSLNCTDCPCLELARGAEFMSFDLAERLTIRGCILPADSFINGFPHLKYLSIYGCRSSPSLSIGHLTSLELLLLVCLPDLCSLEGLSSLHLKDLGLVDVPNLTAKHISQFRVQEALTVSSSILLNHMIMAEGFRVPSYLCLYDCKEPSVSFEEPANLSSVKKLEFGRCKMESLPTNLKFLSSLQSLDISDCPNITSLPDLPSSLQRIIIQGCPVLKKNCREPDGESWPKISHIRWKTFY</sequence>
<feature type="domain" description="R13L1/DRL21-like LRR repeat region" evidence="11">
    <location>
        <begin position="672"/>
        <end position="799"/>
    </location>
</feature>
<dbReference type="FunFam" id="1.10.10.10:FF:000322">
    <property type="entry name" value="Probable disease resistance protein At1g63360"/>
    <property type="match status" value="1"/>
</dbReference>
<dbReference type="EMBL" id="CAJGYO010000014">
    <property type="protein sequence ID" value="CAD6268570.1"/>
    <property type="molecule type" value="Genomic_DNA"/>
</dbReference>
<dbReference type="InterPro" id="IPR058922">
    <property type="entry name" value="WHD_DRP"/>
</dbReference>
<keyword evidence="7" id="KW-0175">Coiled coil</keyword>
<dbReference type="InterPro" id="IPR027417">
    <property type="entry name" value="P-loop_NTPase"/>
</dbReference>
<feature type="coiled-coil region" evidence="7">
    <location>
        <begin position="117"/>
        <end position="151"/>
    </location>
</feature>
<dbReference type="Pfam" id="PF25019">
    <property type="entry name" value="LRR_R13L1-DRL21"/>
    <property type="match status" value="1"/>
</dbReference>
<feature type="domain" description="Disease resistance protein winged helix" evidence="10">
    <location>
        <begin position="425"/>
        <end position="496"/>
    </location>
</feature>
<keyword evidence="4" id="KW-0547">Nucleotide-binding</keyword>
<evidence type="ECO:0008006" key="14">
    <source>
        <dbReference type="Google" id="ProtNLM"/>
    </source>
</evidence>
<dbReference type="OrthoDB" id="785704at2759"/>
<keyword evidence="5" id="KW-0611">Plant defense</keyword>
<keyword evidence="2" id="KW-0433">Leucine-rich repeat</keyword>
<dbReference type="Gene3D" id="3.40.50.300">
    <property type="entry name" value="P-loop containing nucleotide triphosphate hydrolases"/>
    <property type="match status" value="1"/>
</dbReference>
<dbReference type="AlphaFoldDB" id="A0A811RF43"/>
<dbReference type="Gene3D" id="1.10.8.430">
    <property type="entry name" value="Helical domain of apoptotic protease-activating factors"/>
    <property type="match status" value="1"/>
</dbReference>
<evidence type="ECO:0000256" key="5">
    <source>
        <dbReference type="ARBA" id="ARBA00022821"/>
    </source>
</evidence>
<feature type="domain" description="NB-ARC" evidence="8">
    <location>
        <begin position="255"/>
        <end position="342"/>
    </location>
</feature>
<dbReference type="SUPFAM" id="SSF52540">
    <property type="entry name" value="P-loop containing nucleoside triphosphate hydrolases"/>
    <property type="match status" value="1"/>
</dbReference>
<protein>
    <recommendedName>
        <fullName evidence="14">Rp1-like protein</fullName>
    </recommendedName>
</protein>
<evidence type="ECO:0000313" key="13">
    <source>
        <dbReference type="Proteomes" id="UP000604825"/>
    </source>
</evidence>
<dbReference type="GO" id="GO:0009626">
    <property type="term" value="P:plant-type hypersensitive response"/>
    <property type="evidence" value="ECO:0007669"/>
    <property type="project" value="UniProtKB-ARBA"/>
</dbReference>
<evidence type="ECO:0000256" key="6">
    <source>
        <dbReference type="ARBA" id="ARBA00022840"/>
    </source>
</evidence>
<name>A0A811RF43_9POAL</name>
<keyword evidence="3" id="KW-0677">Repeat</keyword>
<dbReference type="InterPro" id="IPR041118">
    <property type="entry name" value="Rx_N"/>
</dbReference>
<dbReference type="GO" id="GO:0002758">
    <property type="term" value="P:innate immune response-activating signaling pathway"/>
    <property type="evidence" value="ECO:0007669"/>
    <property type="project" value="UniProtKB-ARBA"/>
</dbReference>
<evidence type="ECO:0000259" key="10">
    <source>
        <dbReference type="Pfam" id="PF23559"/>
    </source>
</evidence>
<dbReference type="InterPro" id="IPR042197">
    <property type="entry name" value="Apaf_helical"/>
</dbReference>
<evidence type="ECO:0000259" key="11">
    <source>
        <dbReference type="Pfam" id="PF25019"/>
    </source>
</evidence>
<evidence type="ECO:0000256" key="3">
    <source>
        <dbReference type="ARBA" id="ARBA00022737"/>
    </source>
</evidence>
<dbReference type="SUPFAM" id="SSF52058">
    <property type="entry name" value="L domain-like"/>
    <property type="match status" value="2"/>
</dbReference>
<dbReference type="InterPro" id="IPR002182">
    <property type="entry name" value="NB-ARC"/>
</dbReference>
<evidence type="ECO:0000256" key="2">
    <source>
        <dbReference type="ARBA" id="ARBA00022614"/>
    </source>
</evidence>
<dbReference type="Pfam" id="PF23559">
    <property type="entry name" value="WHD_DRP"/>
    <property type="match status" value="1"/>
</dbReference>
<dbReference type="PRINTS" id="PR00364">
    <property type="entry name" value="DISEASERSIST"/>
</dbReference>
<dbReference type="GO" id="GO:0005524">
    <property type="term" value="F:ATP binding"/>
    <property type="evidence" value="ECO:0007669"/>
    <property type="project" value="UniProtKB-KW"/>
</dbReference>
<evidence type="ECO:0000259" key="8">
    <source>
        <dbReference type="Pfam" id="PF00931"/>
    </source>
</evidence>
<gene>
    <name evidence="12" type="ORF">NCGR_LOCUS51875</name>
</gene>
<dbReference type="InterPro" id="IPR036388">
    <property type="entry name" value="WH-like_DNA-bd_sf"/>
</dbReference>
<organism evidence="12 13">
    <name type="scientific">Miscanthus lutarioriparius</name>
    <dbReference type="NCBI Taxonomy" id="422564"/>
    <lineage>
        <taxon>Eukaryota</taxon>
        <taxon>Viridiplantae</taxon>
        <taxon>Streptophyta</taxon>
        <taxon>Embryophyta</taxon>
        <taxon>Tracheophyta</taxon>
        <taxon>Spermatophyta</taxon>
        <taxon>Magnoliopsida</taxon>
        <taxon>Liliopsida</taxon>
        <taxon>Poales</taxon>
        <taxon>Poaceae</taxon>
        <taxon>PACMAD clade</taxon>
        <taxon>Panicoideae</taxon>
        <taxon>Andropogonodae</taxon>
        <taxon>Andropogoneae</taxon>
        <taxon>Saccharinae</taxon>
        <taxon>Miscanthus</taxon>
    </lineage>
</organism>
<comment type="caution">
    <text evidence="12">The sequence shown here is derived from an EMBL/GenBank/DDBJ whole genome shotgun (WGS) entry which is preliminary data.</text>
</comment>
<evidence type="ECO:0000256" key="1">
    <source>
        <dbReference type="ARBA" id="ARBA00008894"/>
    </source>
</evidence>
<dbReference type="PANTHER" id="PTHR36766:SF60">
    <property type="entry name" value="NB-ARC DOMAIN-CONTAINING PROTEIN"/>
    <property type="match status" value="1"/>
</dbReference>
<keyword evidence="13" id="KW-1185">Reference proteome</keyword>
<evidence type="ECO:0000259" key="9">
    <source>
        <dbReference type="Pfam" id="PF18052"/>
    </source>
</evidence>